<dbReference type="HOGENOM" id="CLU_026001_0_1_3"/>
<evidence type="ECO:0000313" key="1">
    <source>
        <dbReference type="EMBL" id="ABG53892.1"/>
    </source>
</evidence>
<organism evidence="1">
    <name type="scientific">Trichodesmium erythraeum (strain IMS101)</name>
    <dbReference type="NCBI Taxonomy" id="203124"/>
    <lineage>
        <taxon>Bacteria</taxon>
        <taxon>Bacillati</taxon>
        <taxon>Cyanobacteriota</taxon>
        <taxon>Cyanophyceae</taxon>
        <taxon>Oscillatoriophycideae</taxon>
        <taxon>Oscillatoriales</taxon>
        <taxon>Microcoleaceae</taxon>
        <taxon>Trichodesmium</taxon>
    </lineage>
</organism>
<sequence>MIPKTFRYWIISLLLSLIICLGISSPSYAYSQSITTKTIHVLNRLTLGPRPGDIERVESIGIDNYIKSQLRPETIRESPQLTQKMAKLTNFYLSPTELYQKTVSPVKKRDKNLTQKQRIEIRNKNIRKILRESENARLLQGILSNKQLQEVMVDFWFNHFNISVGKGYLTRLWVGTYERDAIRPYALGNFRNLLGATAHHPAMLFYLDNWLNTAPGSKGARGKFKGLNENYARELMELHSMGINGGYTQQEIITLARIFTGWGIKYLSEDGSGFKFYQNRHDNSDKIFLGVPIKGGGVEEGEKALDILAKHPSTAHFISYKLAQYFVADVPPSSLVNKLDQRFQETNGNIRYVLETLFNSSEFWNEKYYDSKFKNPYQYIISAARSTGTENPRFGRIKRILGQLGMNLYGCKTPDGYKNTQEAWLNPDAIMRRISFATIISRGQLNQGKPKLVNYQQLRATLGNRFSTQTQAVINNSPDNLQAALILGSPEMMKK</sequence>
<dbReference type="Pfam" id="PF08811">
    <property type="entry name" value="DUF1800"/>
    <property type="match status" value="1"/>
</dbReference>
<evidence type="ECO:0008006" key="2">
    <source>
        <dbReference type="Google" id="ProtNLM"/>
    </source>
</evidence>
<protein>
    <recommendedName>
        <fullName evidence="2">DUF1800 domain-containing protein</fullName>
    </recommendedName>
</protein>
<reference evidence="1" key="1">
    <citation type="submission" date="2006-06" db="EMBL/GenBank/DDBJ databases">
        <title>Complete sequence of Trichodesmium erythraeum IMS101.</title>
        <authorList>
            <consortium name="US DOE Joint Genome Institute"/>
            <person name="Copeland A."/>
            <person name="Lucas S."/>
            <person name="Lapidus A."/>
            <person name="Barry K."/>
            <person name="Detter J.C."/>
            <person name="Glavina del Rio T."/>
            <person name="Hammon N."/>
            <person name="Israni S."/>
            <person name="Dalin E."/>
            <person name="Tice H."/>
            <person name="Pitluck S."/>
            <person name="Kiss H."/>
            <person name="Munk A.C."/>
            <person name="Brettin T."/>
            <person name="Bruce D."/>
            <person name="Han C."/>
            <person name="Tapia R."/>
            <person name="Gilna P."/>
            <person name="Schmutz J."/>
            <person name="Larimer F."/>
            <person name="Land M."/>
            <person name="Hauser L."/>
            <person name="Kyrpides N."/>
            <person name="Kim E."/>
            <person name="Richardson P."/>
        </authorList>
    </citation>
    <scope>NUCLEOTIDE SEQUENCE [LARGE SCALE GENOMIC DNA]</scope>
    <source>
        <strain evidence="1">IMS101</strain>
    </source>
</reference>
<name>Q10V32_TRIEI</name>
<accession>Q10V32</accession>
<dbReference type="eggNOG" id="COG5267">
    <property type="taxonomic scope" value="Bacteria"/>
</dbReference>
<proteinExistence type="predicted"/>
<dbReference type="KEGG" id="ter:Tery_4978"/>
<dbReference type="InterPro" id="IPR014917">
    <property type="entry name" value="DUF1800"/>
</dbReference>
<gene>
    <name evidence="1" type="ordered locus">Tery_4978</name>
</gene>
<dbReference type="EMBL" id="CP000393">
    <property type="protein sequence ID" value="ABG53892.1"/>
    <property type="molecule type" value="Genomic_DNA"/>
</dbReference>
<dbReference type="AlphaFoldDB" id="Q10V32"/>
<dbReference type="OrthoDB" id="9772295at2"/>